<gene>
    <name evidence="1" type="ORF">SE18_21805</name>
</gene>
<keyword evidence="2" id="KW-1185">Reference proteome</keyword>
<reference evidence="1 2" key="1">
    <citation type="submission" date="2015-07" db="EMBL/GenBank/DDBJ databases">
        <title>Whole genome sequence of Herpetosiphon geysericola DSM 7119.</title>
        <authorList>
            <person name="Hemp J."/>
            <person name="Ward L.M."/>
            <person name="Pace L.A."/>
            <person name="Fischer W.W."/>
        </authorList>
    </citation>
    <scope>NUCLEOTIDE SEQUENCE [LARGE SCALE GENOMIC DNA]</scope>
    <source>
        <strain evidence="1 2">DSM 7119</strain>
    </source>
</reference>
<proteinExistence type="predicted"/>
<dbReference type="AlphaFoldDB" id="A0A0N8GPM4"/>
<protein>
    <submittedName>
        <fullName evidence="1">Uncharacterized protein</fullName>
    </submittedName>
</protein>
<dbReference type="RefSeq" id="WP_054536578.1">
    <property type="nucleotide sequence ID" value="NZ_LGKP01000035.1"/>
</dbReference>
<evidence type="ECO:0000313" key="2">
    <source>
        <dbReference type="Proteomes" id="UP000050277"/>
    </source>
</evidence>
<organism evidence="1 2">
    <name type="scientific">Herpetosiphon geysericola</name>
    <dbReference type="NCBI Taxonomy" id="70996"/>
    <lineage>
        <taxon>Bacteria</taxon>
        <taxon>Bacillati</taxon>
        <taxon>Chloroflexota</taxon>
        <taxon>Chloroflexia</taxon>
        <taxon>Herpetosiphonales</taxon>
        <taxon>Herpetosiphonaceae</taxon>
        <taxon>Herpetosiphon</taxon>
    </lineage>
</organism>
<evidence type="ECO:0000313" key="1">
    <source>
        <dbReference type="EMBL" id="KPL81306.1"/>
    </source>
</evidence>
<name>A0A0N8GPM4_9CHLR</name>
<dbReference type="EMBL" id="LGKP01000035">
    <property type="protein sequence ID" value="KPL81306.1"/>
    <property type="molecule type" value="Genomic_DNA"/>
</dbReference>
<sequence>MHNQRQIYAQIPSAEPCLSIIDYMNWAVQRAFIYREIRYIDIVRSKISLIFDLYDTKAREREKFYDRKNSFELNKIAPL</sequence>
<dbReference type="OrthoDB" id="277376at2"/>
<comment type="caution">
    <text evidence="1">The sequence shown here is derived from an EMBL/GenBank/DDBJ whole genome shotgun (WGS) entry which is preliminary data.</text>
</comment>
<accession>A0A0N8GPM4</accession>
<dbReference type="Proteomes" id="UP000050277">
    <property type="component" value="Unassembled WGS sequence"/>
</dbReference>